<gene>
    <name evidence="1" type="ORF">PAPOLLO_LOCUS4638</name>
</gene>
<evidence type="ECO:0000313" key="2">
    <source>
        <dbReference type="Proteomes" id="UP000691718"/>
    </source>
</evidence>
<reference evidence="1" key="1">
    <citation type="submission" date="2021-04" db="EMBL/GenBank/DDBJ databases">
        <authorList>
            <person name="Tunstrom K."/>
        </authorList>
    </citation>
    <scope>NUCLEOTIDE SEQUENCE</scope>
</reference>
<accession>A0A8S3WC22</accession>
<name>A0A8S3WC22_PARAO</name>
<dbReference type="AlphaFoldDB" id="A0A8S3WC22"/>
<evidence type="ECO:0000313" key="1">
    <source>
        <dbReference type="EMBL" id="CAG4952532.1"/>
    </source>
</evidence>
<dbReference type="Proteomes" id="UP000691718">
    <property type="component" value="Unassembled WGS sequence"/>
</dbReference>
<proteinExistence type="predicted"/>
<sequence>MFLLLNCTRTLIAPRYCKRLPKKHIQCYFDRFNRNISDAVKLYESRYLLILRSTTFVEDTYLKGFCKASMKQLQYEKPRNQSSYSTLPTI</sequence>
<comment type="caution">
    <text evidence="1">The sequence shown here is derived from an EMBL/GenBank/DDBJ whole genome shotgun (WGS) entry which is preliminary data.</text>
</comment>
<protein>
    <submittedName>
        <fullName evidence="1">(apollo) hypothetical protein</fullName>
    </submittedName>
</protein>
<dbReference type="OrthoDB" id="261614at2759"/>
<keyword evidence="2" id="KW-1185">Reference proteome</keyword>
<organism evidence="1 2">
    <name type="scientific">Parnassius apollo</name>
    <name type="common">Apollo butterfly</name>
    <name type="synonym">Papilio apollo</name>
    <dbReference type="NCBI Taxonomy" id="110799"/>
    <lineage>
        <taxon>Eukaryota</taxon>
        <taxon>Metazoa</taxon>
        <taxon>Ecdysozoa</taxon>
        <taxon>Arthropoda</taxon>
        <taxon>Hexapoda</taxon>
        <taxon>Insecta</taxon>
        <taxon>Pterygota</taxon>
        <taxon>Neoptera</taxon>
        <taxon>Endopterygota</taxon>
        <taxon>Lepidoptera</taxon>
        <taxon>Glossata</taxon>
        <taxon>Ditrysia</taxon>
        <taxon>Papilionoidea</taxon>
        <taxon>Papilionidae</taxon>
        <taxon>Parnassiinae</taxon>
        <taxon>Parnassini</taxon>
        <taxon>Parnassius</taxon>
        <taxon>Parnassius</taxon>
    </lineage>
</organism>
<dbReference type="EMBL" id="CAJQZP010000287">
    <property type="protein sequence ID" value="CAG4952532.1"/>
    <property type="molecule type" value="Genomic_DNA"/>
</dbReference>